<protein>
    <recommendedName>
        <fullName evidence="1">Putative DnaT-like domain-containing protein</fullName>
    </recommendedName>
</protein>
<evidence type="ECO:0000313" key="2">
    <source>
        <dbReference type="EMBL" id="SFS42350.1"/>
    </source>
</evidence>
<organism evidence="2 3">
    <name type="scientific">Brevundimonas viscosa</name>
    <dbReference type="NCBI Taxonomy" id="871741"/>
    <lineage>
        <taxon>Bacteria</taxon>
        <taxon>Pseudomonadati</taxon>
        <taxon>Pseudomonadota</taxon>
        <taxon>Alphaproteobacteria</taxon>
        <taxon>Caulobacterales</taxon>
        <taxon>Caulobacteraceae</taxon>
        <taxon>Brevundimonas</taxon>
    </lineage>
</organism>
<sequence length="158" mass="16168">MAGYGDDSGFAAWLADNGHALPDGSLSSAVLRQRGSAYVDGVYGSRFLGVPTDGVAQERAWPRTGATAYGSEIASDTIPTAVVQASYAAALYEAENPGGLSAATSGAAAVKREKVGPLEVEYATSSGDVLADATIRLAVVEGLLSPLFRRPETAIFAV</sequence>
<evidence type="ECO:0000259" key="1">
    <source>
        <dbReference type="Pfam" id="PF20557"/>
    </source>
</evidence>
<evidence type="ECO:0000313" key="3">
    <source>
        <dbReference type="Proteomes" id="UP000198788"/>
    </source>
</evidence>
<dbReference type="RefSeq" id="WP_092307755.1">
    <property type="nucleotide sequence ID" value="NZ_FOZV01000002.1"/>
</dbReference>
<dbReference type="Pfam" id="PF20557">
    <property type="entry name" value="DnaT_2"/>
    <property type="match status" value="1"/>
</dbReference>
<dbReference type="OrthoDB" id="980409at2"/>
<reference evidence="3" key="1">
    <citation type="submission" date="2016-10" db="EMBL/GenBank/DDBJ databases">
        <authorList>
            <person name="Varghese N."/>
            <person name="Submissions S."/>
        </authorList>
    </citation>
    <scope>NUCLEOTIDE SEQUENCE [LARGE SCALE GENOMIC DNA]</scope>
    <source>
        <strain evidence="3">CGMCC 1.10683</strain>
    </source>
</reference>
<name>A0A1I6PQF1_9CAUL</name>
<feature type="domain" description="Putative DnaT-like" evidence="1">
    <location>
        <begin position="11"/>
        <end position="150"/>
    </location>
</feature>
<dbReference type="AlphaFoldDB" id="A0A1I6PQF1"/>
<dbReference type="STRING" id="871741.SAMN05192570_1175"/>
<proteinExistence type="predicted"/>
<dbReference type="InterPro" id="IPR046787">
    <property type="entry name" value="DnaT_2"/>
</dbReference>
<dbReference type="EMBL" id="FOZV01000002">
    <property type="protein sequence ID" value="SFS42350.1"/>
    <property type="molecule type" value="Genomic_DNA"/>
</dbReference>
<accession>A0A1I6PQF1</accession>
<dbReference type="Proteomes" id="UP000198788">
    <property type="component" value="Unassembled WGS sequence"/>
</dbReference>
<keyword evidence="3" id="KW-1185">Reference proteome</keyword>
<gene>
    <name evidence="2" type="ORF">SAMN05192570_1175</name>
</gene>